<dbReference type="AlphaFoldDB" id="A0A8F9TTZ8"/>
<gene>
    <name evidence="2" type="ORF">K0B96_10465</name>
</gene>
<evidence type="ECO:0000313" key="2">
    <source>
        <dbReference type="EMBL" id="QYM77748.1"/>
    </source>
</evidence>
<dbReference type="RefSeq" id="WP_220160852.1">
    <property type="nucleotide sequence ID" value="NZ_CP080507.1"/>
</dbReference>
<sequence>MSPRSHRPHRFPQRTDAQIEKLVLAERRLHRTWGPKKIQDLLETKHGVERPPACSTIGEILRRHGQSVKRRRRPGVYPALNQALTVPNQPNQVWTVDFKGWFLLGNNQRCDPLTICDRYSHYVMAVRGQPDQQFRRTLGDLPGAHAPDRPARDHPGGPWIALRLDRAGPALRLERGVD</sequence>
<evidence type="ECO:0000313" key="3">
    <source>
        <dbReference type="Proteomes" id="UP000825051"/>
    </source>
</evidence>
<protein>
    <submittedName>
        <fullName evidence="2">Uncharacterized protein</fullName>
    </submittedName>
</protein>
<name>A0A8F9TTZ8_9BACT</name>
<accession>A0A8F9TTZ8</accession>
<proteinExistence type="predicted"/>
<feature type="compositionally biased region" description="Basic and acidic residues" evidence="1">
    <location>
        <begin position="146"/>
        <end position="155"/>
    </location>
</feature>
<dbReference type="EMBL" id="CP080507">
    <property type="protein sequence ID" value="QYM77748.1"/>
    <property type="molecule type" value="Genomic_DNA"/>
</dbReference>
<reference evidence="2" key="1">
    <citation type="submission" date="2021-08" db="EMBL/GenBank/DDBJ databases">
        <title>Genome of a novel bacterium of the phylum Verrucomicrobia, Oleiharenicola sp. KSB-15.</title>
        <authorList>
            <person name="Chung J.-H."/>
            <person name="Ahn J.-H."/>
            <person name="Yoon Y."/>
            <person name="Kim D.-Y."/>
            <person name="An S.-H."/>
            <person name="Park I."/>
            <person name="Yeon J."/>
        </authorList>
    </citation>
    <scope>NUCLEOTIDE SEQUENCE</scope>
    <source>
        <strain evidence="2">KSB-15</strain>
    </source>
</reference>
<dbReference type="Proteomes" id="UP000825051">
    <property type="component" value="Chromosome"/>
</dbReference>
<keyword evidence="3" id="KW-1185">Reference proteome</keyword>
<feature type="region of interest" description="Disordered" evidence="1">
    <location>
        <begin position="136"/>
        <end position="157"/>
    </location>
</feature>
<dbReference type="KEGG" id="ole:K0B96_10465"/>
<organism evidence="2 3">
    <name type="scientific">Horticoccus luteus</name>
    <dbReference type="NCBI Taxonomy" id="2862869"/>
    <lineage>
        <taxon>Bacteria</taxon>
        <taxon>Pseudomonadati</taxon>
        <taxon>Verrucomicrobiota</taxon>
        <taxon>Opitutia</taxon>
        <taxon>Opitutales</taxon>
        <taxon>Opitutaceae</taxon>
        <taxon>Horticoccus</taxon>
    </lineage>
</organism>
<evidence type="ECO:0000256" key="1">
    <source>
        <dbReference type="SAM" id="MobiDB-lite"/>
    </source>
</evidence>